<sequence>MFQPLIYPTSMSSNIDHPSLSPSMMPHPSAMNATLFRIRMASPYQPRLRTKPPGSWRYTIHGNLRSKLGYDIGKIRYMVGARPIGLMIIGCGRWKRIAVCGVIFGWWCGWFPLAAAGGMIHGYFR</sequence>
<gene>
    <name evidence="2" type="ORF">BDV33DRAFT_174041</name>
</gene>
<feature type="transmembrane region" description="Helical" evidence="1">
    <location>
        <begin position="97"/>
        <end position="124"/>
    </location>
</feature>
<organism evidence="2 3">
    <name type="scientific">Aspergillus novoparasiticus</name>
    <dbReference type="NCBI Taxonomy" id="986946"/>
    <lineage>
        <taxon>Eukaryota</taxon>
        <taxon>Fungi</taxon>
        <taxon>Dikarya</taxon>
        <taxon>Ascomycota</taxon>
        <taxon>Pezizomycotina</taxon>
        <taxon>Eurotiomycetes</taxon>
        <taxon>Eurotiomycetidae</taxon>
        <taxon>Eurotiales</taxon>
        <taxon>Aspergillaceae</taxon>
        <taxon>Aspergillus</taxon>
        <taxon>Aspergillus subgen. Circumdati</taxon>
    </lineage>
</organism>
<evidence type="ECO:0000256" key="1">
    <source>
        <dbReference type="SAM" id="Phobius"/>
    </source>
</evidence>
<dbReference type="Proteomes" id="UP000326799">
    <property type="component" value="Unassembled WGS sequence"/>
</dbReference>
<dbReference type="AlphaFoldDB" id="A0A5N6ERS1"/>
<keyword evidence="1" id="KW-0812">Transmembrane</keyword>
<accession>A0A5N6ERS1</accession>
<keyword evidence="1" id="KW-0472">Membrane</keyword>
<keyword evidence="3" id="KW-1185">Reference proteome</keyword>
<protein>
    <submittedName>
        <fullName evidence="2">Uncharacterized protein</fullName>
    </submittedName>
</protein>
<proteinExistence type="predicted"/>
<dbReference type="EMBL" id="ML733441">
    <property type="protein sequence ID" value="KAB8219140.1"/>
    <property type="molecule type" value="Genomic_DNA"/>
</dbReference>
<name>A0A5N6ERS1_9EURO</name>
<keyword evidence="1" id="KW-1133">Transmembrane helix</keyword>
<evidence type="ECO:0000313" key="3">
    <source>
        <dbReference type="Proteomes" id="UP000326799"/>
    </source>
</evidence>
<reference evidence="2 3" key="1">
    <citation type="submission" date="2019-04" db="EMBL/GenBank/DDBJ databases">
        <title>Fungal friends and foes A comparative genomics study of 23 Aspergillus species from section Flavi.</title>
        <authorList>
            <consortium name="DOE Joint Genome Institute"/>
            <person name="Kjaerbolling I."/>
            <person name="Vesth T.C."/>
            <person name="Frisvad J.C."/>
            <person name="Nybo J.L."/>
            <person name="Theobald S."/>
            <person name="Kildgaard S."/>
            <person name="Petersen T.I."/>
            <person name="Kuo A."/>
            <person name="Sato A."/>
            <person name="Lyhne E.K."/>
            <person name="Kogle M.E."/>
            <person name="Wiebenga A."/>
            <person name="Kun R.S."/>
            <person name="Lubbers R.J."/>
            <person name="Makela M.R."/>
            <person name="Barry K."/>
            <person name="Chovatia M."/>
            <person name="Clum A."/>
            <person name="Daum C."/>
            <person name="Haridas S."/>
            <person name="He G."/>
            <person name="LaButti K."/>
            <person name="Lipzen A."/>
            <person name="Mondo S."/>
            <person name="Pangilinan J."/>
            <person name="Riley R."/>
            <person name="Salamov A."/>
            <person name="Simmons B.A."/>
            <person name="Magnuson J.K."/>
            <person name="Henrissat B."/>
            <person name="Mortensen U.H."/>
            <person name="Larsen T.O."/>
            <person name="De vries R.P."/>
            <person name="Grigoriev I.V."/>
            <person name="Machida M."/>
            <person name="Baker S.E."/>
            <person name="Andersen M.R."/>
        </authorList>
    </citation>
    <scope>NUCLEOTIDE SEQUENCE [LARGE SCALE GENOMIC DNA]</scope>
    <source>
        <strain evidence="2 3">CBS 126849</strain>
    </source>
</reference>
<evidence type="ECO:0000313" key="2">
    <source>
        <dbReference type="EMBL" id="KAB8219140.1"/>
    </source>
</evidence>